<protein>
    <submittedName>
        <fullName evidence="2">Uncharacterized protein</fullName>
    </submittedName>
</protein>
<evidence type="ECO:0000256" key="1">
    <source>
        <dbReference type="SAM" id="MobiDB-lite"/>
    </source>
</evidence>
<evidence type="ECO:0000313" key="3">
    <source>
        <dbReference type="Proteomes" id="UP000324897"/>
    </source>
</evidence>
<organism evidence="2 3">
    <name type="scientific">Eragrostis curvula</name>
    <name type="common">weeping love grass</name>
    <dbReference type="NCBI Taxonomy" id="38414"/>
    <lineage>
        <taxon>Eukaryota</taxon>
        <taxon>Viridiplantae</taxon>
        <taxon>Streptophyta</taxon>
        <taxon>Embryophyta</taxon>
        <taxon>Tracheophyta</taxon>
        <taxon>Spermatophyta</taxon>
        <taxon>Magnoliopsida</taxon>
        <taxon>Liliopsida</taxon>
        <taxon>Poales</taxon>
        <taxon>Poaceae</taxon>
        <taxon>PACMAD clade</taxon>
        <taxon>Chloridoideae</taxon>
        <taxon>Eragrostideae</taxon>
        <taxon>Eragrostidinae</taxon>
        <taxon>Eragrostis</taxon>
    </lineage>
</organism>
<feature type="non-terminal residue" evidence="2">
    <location>
        <position position="1"/>
    </location>
</feature>
<feature type="compositionally biased region" description="Low complexity" evidence="1">
    <location>
        <begin position="154"/>
        <end position="167"/>
    </location>
</feature>
<accession>A0A5J9TQG9</accession>
<dbReference type="Gene3D" id="3.40.50.2000">
    <property type="entry name" value="Glycogen Phosphorylase B"/>
    <property type="match status" value="1"/>
</dbReference>
<name>A0A5J9TQG9_9POAL</name>
<dbReference type="AlphaFoldDB" id="A0A5J9TQG9"/>
<feature type="region of interest" description="Disordered" evidence="1">
    <location>
        <begin position="1"/>
        <end position="198"/>
    </location>
</feature>
<feature type="compositionally biased region" description="Gly residues" evidence="1">
    <location>
        <begin position="125"/>
        <end position="148"/>
    </location>
</feature>
<dbReference type="Gramene" id="TVU13636">
    <property type="protein sequence ID" value="TVU13636"/>
    <property type="gene ID" value="EJB05_37056"/>
</dbReference>
<dbReference type="Proteomes" id="UP000324897">
    <property type="component" value="Unassembled WGS sequence"/>
</dbReference>
<keyword evidence="3" id="KW-1185">Reference proteome</keyword>
<proteinExistence type="predicted"/>
<gene>
    <name evidence="2" type="ORF">EJB05_37056</name>
</gene>
<feature type="compositionally biased region" description="Gly residues" evidence="1">
    <location>
        <begin position="85"/>
        <end position="113"/>
    </location>
</feature>
<reference evidence="2 3" key="1">
    <citation type="journal article" date="2019" name="Sci. Rep.">
        <title>A high-quality genome of Eragrostis curvula grass provides insights into Poaceae evolution and supports new strategies to enhance forage quality.</title>
        <authorList>
            <person name="Carballo J."/>
            <person name="Santos B.A.C.M."/>
            <person name="Zappacosta D."/>
            <person name="Garbus I."/>
            <person name="Selva J.P."/>
            <person name="Gallo C.A."/>
            <person name="Diaz A."/>
            <person name="Albertini E."/>
            <person name="Caccamo M."/>
            <person name="Echenique V."/>
        </authorList>
    </citation>
    <scope>NUCLEOTIDE SEQUENCE [LARGE SCALE GENOMIC DNA]</scope>
    <source>
        <strain evidence="3">cv. Victoria</strain>
        <tissue evidence="2">Leaf</tissue>
    </source>
</reference>
<dbReference type="EMBL" id="RWGY01000031">
    <property type="protein sequence ID" value="TVU13636.1"/>
    <property type="molecule type" value="Genomic_DNA"/>
</dbReference>
<sequence length="240" mass="24183">MAPEGKPPHAVCMPGGGRPVEEEEEVARGWRGETAAPVTPGWRRRCGGGGRAVEEEEEVARGWRGPGRGAGRRGEAAASGPGHVAWGGGGSRGAGSRGEGGGRAGARGGGGVWAGARRVGRGRRPGPGVGSRGEGGGRAGARGGGGVRAGARGRGVAAASGRAGARSRAGRRRRSGEEQWRRRRPGRRSGGGAAALDGVPGFRFAAIPDGLPPSDADATQDIPALCYSTMTTCLPHLLRR</sequence>
<comment type="caution">
    <text evidence="2">The sequence shown here is derived from an EMBL/GenBank/DDBJ whole genome shotgun (WGS) entry which is preliminary data.</text>
</comment>
<evidence type="ECO:0000313" key="2">
    <source>
        <dbReference type="EMBL" id="TVU13636.1"/>
    </source>
</evidence>